<dbReference type="GO" id="GO:0009341">
    <property type="term" value="C:beta-galactosidase complex"/>
    <property type="evidence" value="ECO:0007669"/>
    <property type="project" value="InterPro"/>
</dbReference>
<comment type="caution">
    <text evidence="9">The sequence shown here is derived from an EMBL/GenBank/DDBJ whole genome shotgun (WGS) entry which is preliminary data.</text>
</comment>
<evidence type="ECO:0000256" key="2">
    <source>
        <dbReference type="ARBA" id="ARBA00007401"/>
    </source>
</evidence>
<dbReference type="SUPFAM" id="SSF51445">
    <property type="entry name" value="(Trans)glycosidases"/>
    <property type="match status" value="1"/>
</dbReference>
<dbReference type="PRINTS" id="PR00132">
    <property type="entry name" value="GLHYDRLASE2"/>
</dbReference>
<accession>A0A4U8Q5D7</accession>
<dbReference type="SUPFAM" id="SSF49303">
    <property type="entry name" value="beta-Galactosidase/glucuronidase domain"/>
    <property type="match status" value="2"/>
</dbReference>
<dbReference type="InterPro" id="IPR014718">
    <property type="entry name" value="GH-type_carb-bd"/>
</dbReference>
<dbReference type="InterPro" id="IPR032312">
    <property type="entry name" value="LacZ_4"/>
</dbReference>
<sequence>MIIPRYYEDLKVLHKNTMPNRSYYIPASGRRNDLVGNREASDRFFLLNGTWKFRYYDSIYDLQEEFYQTGYQAQNFGEIPVPGVWQNFRYDRHQYTNTRYPFPMDPPYVPQDNPCGAYLHTFEYHKLPEAPRQYLNFEGVDSCFYVWMNGAFVGYSQISHGMSEFDVTDVLKEGENNLAVLVLKWCDGSYLEDQDKFRMSGIFRDVYLLARPEEMLFDYFVKTDISQDNERAEVCADLIFSSREIPVEYCLEDHQGNIVAEGRSQGSKIQFAVSQPVLWNAEQPFLYTLVLKTDNEVITERLGFRDITIQDAVLYINNVKVKLRGTNRHDSDPVTGSVISVTQMKKDLELMKQHNMNAIRTSHYPNAPQFYQLCDEYGFFVIDETDNESHGTADVYMTEEDWLQSFARTAHYISDNPDFIESTLDRVQHCVERDKNRPSVICWSMGNECGYGCTFENALRWTKEFDPSRLTHYESALHADKNRENDFSNLDTFSRMYASVSEIHEYFKNGMDKPFVQCEYCHAMGNGPGDLEDYFQVIQQYDGFMGGFIWEWCDHAIDVGKTELGKKKYAYGGDSGEYPHDGNFCMDGLVYPDRTPHTGLLEFKNVHRPVRVMQFAQDTREVTIRNFMDYLNLKDYLTITYAVLQDGKIIESGEITDAALLDLKPHHEKKLSLDFTIPKSGKCYLKLEYRAAKTDGPIQKGDLLGFDETALATEDNCNQTVKVLLESLKDLEKKDNIKKEIIKEDNINKENISEGLIIQEDDRYIYISRPEFSYVYNKLTGAFEKMVYQNMNYLEKPMEFNVWRAPTDNDRNVKHLWMKANYDKIVTRAYETSYRTWEGCVEISTSLSLSAIYTQRLAEIQVCWTIYPDGTIGTHQEVRRPSGLPFLPRFGLRLFLPKEMEQAEYTGLGPVESYIDKCRASYHGKFQSPIEKMHEDYIRPQENGSHYDCDYVKICGTRAELTAYGKETFSFNASVYTQEELTQKEHNYDLVPSGYTVLCLDYIQSGIGSNSCGPELAKEYRLDKEEFVFECFIKPGRCSKGSDHK</sequence>
<dbReference type="PANTHER" id="PTHR46323:SF2">
    <property type="entry name" value="BETA-GALACTOSIDASE"/>
    <property type="match status" value="1"/>
</dbReference>
<evidence type="ECO:0000256" key="5">
    <source>
        <dbReference type="ARBA" id="ARBA00023295"/>
    </source>
</evidence>
<dbReference type="Gene3D" id="2.70.98.10">
    <property type="match status" value="1"/>
</dbReference>
<evidence type="ECO:0000256" key="3">
    <source>
        <dbReference type="ARBA" id="ARBA00012756"/>
    </source>
</evidence>
<dbReference type="GO" id="GO:0004565">
    <property type="term" value="F:beta-galactosidase activity"/>
    <property type="evidence" value="ECO:0007669"/>
    <property type="project" value="UniProtKB-EC"/>
</dbReference>
<dbReference type="InterPro" id="IPR004199">
    <property type="entry name" value="B-gal_small/dom_5"/>
</dbReference>
<dbReference type="Pfam" id="PF00703">
    <property type="entry name" value="Glyco_hydro_2"/>
    <property type="match status" value="1"/>
</dbReference>
<comment type="catalytic activity">
    <reaction evidence="1 7">
        <text>Hydrolysis of terminal non-reducing beta-D-galactose residues in beta-D-galactosides.</text>
        <dbReference type="EC" id="3.2.1.23"/>
    </reaction>
</comment>
<dbReference type="Proteomes" id="UP000306509">
    <property type="component" value="Unassembled WGS sequence"/>
</dbReference>
<dbReference type="Pfam" id="PF02836">
    <property type="entry name" value="Glyco_hydro_2_C"/>
    <property type="match status" value="1"/>
</dbReference>
<gene>
    <name evidence="9" type="primary">ebgA_3</name>
    <name evidence="9" type="ORF">DSM106044_03915</name>
</gene>
<dbReference type="SUPFAM" id="SSF74650">
    <property type="entry name" value="Galactose mutarotase-like"/>
    <property type="match status" value="1"/>
</dbReference>
<keyword evidence="4 7" id="KW-0378">Hydrolase</keyword>
<dbReference type="AlphaFoldDB" id="A0A4U8Q5D7"/>
<dbReference type="EC" id="3.2.1.23" evidence="3 7"/>
<comment type="similarity">
    <text evidence="2 7">Belongs to the glycosyl hydrolase 2 family.</text>
</comment>
<keyword evidence="5 7" id="KW-0326">Glycosidase</keyword>
<dbReference type="InterPro" id="IPR006102">
    <property type="entry name" value="Ig-like_GH2"/>
</dbReference>
<dbReference type="RefSeq" id="WP_138003460.1">
    <property type="nucleotide sequence ID" value="NZ_QGQD01000073.1"/>
</dbReference>
<dbReference type="Gene3D" id="2.60.120.260">
    <property type="entry name" value="Galactose-binding domain-like"/>
    <property type="match status" value="1"/>
</dbReference>
<dbReference type="InterPro" id="IPR050347">
    <property type="entry name" value="Bact_Beta-galactosidase"/>
</dbReference>
<evidence type="ECO:0000256" key="7">
    <source>
        <dbReference type="RuleBase" id="RU361154"/>
    </source>
</evidence>
<dbReference type="Pfam" id="PF02837">
    <property type="entry name" value="Glyco_hydro_2_N"/>
    <property type="match status" value="1"/>
</dbReference>
<dbReference type="GO" id="GO:0005990">
    <property type="term" value="P:lactose catabolic process"/>
    <property type="evidence" value="ECO:0007669"/>
    <property type="project" value="TreeGrafter"/>
</dbReference>
<dbReference type="InterPro" id="IPR023230">
    <property type="entry name" value="Glyco_hydro_2_CS"/>
</dbReference>
<dbReference type="InterPro" id="IPR017853">
    <property type="entry name" value="GH"/>
</dbReference>
<dbReference type="InterPro" id="IPR008979">
    <property type="entry name" value="Galactose-bd-like_sf"/>
</dbReference>
<reference evidence="9 10" key="1">
    <citation type="journal article" date="2019" name="Anaerobe">
        <title>Detection of Robinsoniella peoriensis in multiple bone samples of a trauma patient.</title>
        <authorList>
            <person name="Schrottner P."/>
            <person name="Hartwich K."/>
            <person name="Bunk B."/>
            <person name="Schober I."/>
            <person name="Helbig S."/>
            <person name="Rudolph W.W."/>
            <person name="Gunzer F."/>
        </authorList>
    </citation>
    <scope>NUCLEOTIDE SEQUENCE [LARGE SCALE GENOMIC DNA]</scope>
    <source>
        <strain evidence="9 10">DSM 106044</strain>
    </source>
</reference>
<dbReference type="GO" id="GO:0030246">
    <property type="term" value="F:carbohydrate binding"/>
    <property type="evidence" value="ECO:0007669"/>
    <property type="project" value="InterPro"/>
</dbReference>
<dbReference type="PANTHER" id="PTHR46323">
    <property type="entry name" value="BETA-GALACTOSIDASE"/>
    <property type="match status" value="1"/>
</dbReference>
<dbReference type="Gene3D" id="2.60.40.10">
    <property type="entry name" value="Immunoglobulins"/>
    <property type="match status" value="2"/>
</dbReference>
<dbReference type="InterPro" id="IPR011013">
    <property type="entry name" value="Gal_mutarotase_sf_dom"/>
</dbReference>
<dbReference type="InterPro" id="IPR006103">
    <property type="entry name" value="Glyco_hydro_2_cat"/>
</dbReference>
<evidence type="ECO:0000313" key="9">
    <source>
        <dbReference type="EMBL" id="TLC99232.1"/>
    </source>
</evidence>
<keyword evidence="10" id="KW-1185">Reference proteome</keyword>
<feature type="domain" description="Beta galactosidase small chain/" evidence="8">
    <location>
        <begin position="766"/>
        <end position="1034"/>
    </location>
</feature>
<dbReference type="InterPro" id="IPR006101">
    <property type="entry name" value="Glyco_hydro_2"/>
</dbReference>
<name>A0A4U8Q5D7_9FIRM</name>
<dbReference type="InterPro" id="IPR006104">
    <property type="entry name" value="Glyco_hydro_2_N"/>
</dbReference>
<evidence type="ECO:0000256" key="1">
    <source>
        <dbReference type="ARBA" id="ARBA00001412"/>
    </source>
</evidence>
<dbReference type="EMBL" id="QGQD01000073">
    <property type="protein sequence ID" value="TLC99232.1"/>
    <property type="molecule type" value="Genomic_DNA"/>
</dbReference>
<protein>
    <recommendedName>
        <fullName evidence="3 7">Beta-galactosidase</fullName>
        <ecNumber evidence="3 7">3.2.1.23</ecNumber>
    </recommendedName>
    <alternativeName>
        <fullName evidence="6 7">Lactase</fullName>
    </alternativeName>
</protein>
<proteinExistence type="inferred from homology"/>
<evidence type="ECO:0000259" key="8">
    <source>
        <dbReference type="SMART" id="SM01038"/>
    </source>
</evidence>
<evidence type="ECO:0000256" key="4">
    <source>
        <dbReference type="ARBA" id="ARBA00022801"/>
    </source>
</evidence>
<dbReference type="SUPFAM" id="SSF49785">
    <property type="entry name" value="Galactose-binding domain-like"/>
    <property type="match status" value="1"/>
</dbReference>
<dbReference type="Gene3D" id="3.20.20.80">
    <property type="entry name" value="Glycosidases"/>
    <property type="match status" value="1"/>
</dbReference>
<dbReference type="PROSITE" id="PS00719">
    <property type="entry name" value="GLYCOSYL_HYDROL_F2_1"/>
    <property type="match status" value="1"/>
</dbReference>
<evidence type="ECO:0000256" key="6">
    <source>
        <dbReference type="ARBA" id="ARBA00032230"/>
    </source>
</evidence>
<organism evidence="9 10">
    <name type="scientific">Robinsoniella peoriensis</name>
    <dbReference type="NCBI Taxonomy" id="180332"/>
    <lineage>
        <taxon>Bacteria</taxon>
        <taxon>Bacillati</taxon>
        <taxon>Bacillota</taxon>
        <taxon>Clostridia</taxon>
        <taxon>Lachnospirales</taxon>
        <taxon>Lachnospiraceae</taxon>
        <taxon>Robinsoniella</taxon>
    </lineage>
</organism>
<dbReference type="Pfam" id="PF16353">
    <property type="entry name" value="LacZ_4"/>
    <property type="match status" value="1"/>
</dbReference>
<dbReference type="Pfam" id="PF02929">
    <property type="entry name" value="Bgal_small_N"/>
    <property type="match status" value="1"/>
</dbReference>
<evidence type="ECO:0000313" key="10">
    <source>
        <dbReference type="Proteomes" id="UP000306509"/>
    </source>
</evidence>
<dbReference type="STRING" id="180332.GCA_000797495_02247"/>
<dbReference type="InterPro" id="IPR036156">
    <property type="entry name" value="Beta-gal/glucu_dom_sf"/>
</dbReference>
<dbReference type="InterPro" id="IPR013783">
    <property type="entry name" value="Ig-like_fold"/>
</dbReference>
<dbReference type="SMART" id="SM01038">
    <property type="entry name" value="Bgal_small_N"/>
    <property type="match status" value="1"/>
</dbReference>